<dbReference type="InterPro" id="IPR005123">
    <property type="entry name" value="Oxoglu/Fe-dep_dioxygenase_dom"/>
</dbReference>
<organism evidence="4 5">
    <name type="scientific">Phytophthora nicotianae P1976</name>
    <dbReference type="NCBI Taxonomy" id="1317066"/>
    <lineage>
        <taxon>Eukaryota</taxon>
        <taxon>Sar</taxon>
        <taxon>Stramenopiles</taxon>
        <taxon>Oomycota</taxon>
        <taxon>Peronosporomycetes</taxon>
        <taxon>Peronosporales</taxon>
        <taxon>Peronosporaceae</taxon>
        <taxon>Phytophthora</taxon>
    </lineage>
</organism>
<feature type="transmembrane region" description="Helical" evidence="2">
    <location>
        <begin position="846"/>
        <end position="877"/>
    </location>
</feature>
<evidence type="ECO:0000256" key="2">
    <source>
        <dbReference type="SAM" id="Phobius"/>
    </source>
</evidence>
<name>A0A080Z8L2_PHYNI</name>
<dbReference type="SUPFAM" id="SSF51197">
    <property type="entry name" value="Clavaminate synthase-like"/>
    <property type="match status" value="1"/>
</dbReference>
<evidence type="ECO:0000313" key="5">
    <source>
        <dbReference type="Proteomes" id="UP000028582"/>
    </source>
</evidence>
<evidence type="ECO:0000259" key="3">
    <source>
        <dbReference type="PROSITE" id="PS51471"/>
    </source>
</evidence>
<sequence>MGNSPTKRQSSGQPSVPGPPPSAIRKGVLSVLTGRPPLVCTFYYESQVFTHQIQLPLLYDRPQSGTQGTALVDLEVELRKKLQLPEGSSVFAVVQADELYSPPYPLVMINIVAARLFTNPDETRIPVLHYALVVRHMGLLKQPLPMGNAYESPFFAVNAAALAETTNSIARNLARRRFVQNLQTFGFARLEVTPEQAKIPQLAFERVRKWLVEQLELPKEKRWIDYVDVSKPGEKESVEDNPSDSLYSSHPVVSRGRRVGFSLDRNREYMQLRLPIAASGTPWPPVYFQDSEENKEFANELLTLLELLDDISRDCMKSVCEIFNIDERWLFDDLLDDRTRPTEGFTGPRDTSYQYGASVLRIYNYRNKAANGQSPADVDPNDYSCGVHADLGLVTVSPVATVPGLQMWNLERMNWADVEENATALHFSVFAGETLGLLTHGVISAPLHRVPPICVEIEAEIRMSMPYFLRAKPSACLNPKAPKVEQITCRDFMEDIVFKKRPWRREKTVGAGPFFLQLRGFAKFVTPHKISENLITPADAVQETTDLLNLCPATVMVIAGARWNACPTHYYRIKNGVRCHFTVPQYNAHGNYVMMNHTVMPHDTSSSSCADHSFPLEGNFYHGSIGYYSIYAAASGTFCSLDNTTYLRVSAVGTYDTNGSNLAYDRGEHGYRKSYWYILTGTAFILVRCVTLRRSFVSCKIFARRCDCIVESIRIQEAVVYVQESMRLSAHGARNFHRLLLLFLLIDQGVMSDFFLLSTQEGLLGRIQSISLGYNLSGVMSMLFEMVETMNWMSEKMRCQAKRLLFNYETVLIGELITAGVLQHYLTSLSRSHLRDTEPAAEMISHYVMGLVGHIVLALGCLGIIVATRAIGAIVFVKLQFGTLRVLTNTCSVDAALGARSKLILLSGYIWENEELYYKPSVLKALGVLKAVDPDGYECFVHTQLHWIAIPQDNLVVLGTVANKRVEPCPERLCSGVVSLFDHALGGSAGNVLGDEVARRTQTQDCYGVFRRFRERVCCSSEVTPGPTPAKIKVRAVNDEQVSRQVLPAWEAINQHPLKLPGAPQLQPVESRNHLTVSYHASLVSKSCNHPH</sequence>
<dbReference type="AlphaFoldDB" id="A0A080Z8L2"/>
<feature type="region of interest" description="Disordered" evidence="1">
    <location>
        <begin position="1"/>
        <end position="22"/>
    </location>
</feature>
<feature type="transmembrane region" description="Helical" evidence="2">
    <location>
        <begin position="674"/>
        <end position="691"/>
    </location>
</feature>
<dbReference type="InterPro" id="IPR044861">
    <property type="entry name" value="IPNS-like_FE2OG_OXY"/>
</dbReference>
<dbReference type="OrthoDB" id="420380at2759"/>
<dbReference type="EMBL" id="ANJA01003525">
    <property type="protein sequence ID" value="ETO62973.1"/>
    <property type="molecule type" value="Genomic_DNA"/>
</dbReference>
<proteinExistence type="predicted"/>
<feature type="domain" description="Fe2OG dioxygenase" evidence="3">
    <location>
        <begin position="356"/>
        <end position="471"/>
    </location>
</feature>
<keyword evidence="2" id="KW-0812">Transmembrane</keyword>
<comment type="caution">
    <text evidence="4">The sequence shown here is derived from an EMBL/GenBank/DDBJ whole genome shotgun (WGS) entry which is preliminary data.</text>
</comment>
<reference evidence="4 5" key="1">
    <citation type="submission" date="2013-11" db="EMBL/GenBank/DDBJ databases">
        <title>The Genome Sequence of Phytophthora parasitica P1976.</title>
        <authorList>
            <consortium name="The Broad Institute Genomics Platform"/>
            <person name="Russ C."/>
            <person name="Tyler B."/>
            <person name="Panabieres F."/>
            <person name="Shan W."/>
            <person name="Tripathy S."/>
            <person name="Grunwald N."/>
            <person name="Machado M."/>
            <person name="Johnson C.S."/>
            <person name="Walker B."/>
            <person name="Young S."/>
            <person name="Zeng Q."/>
            <person name="Gargeya S."/>
            <person name="Fitzgerald M."/>
            <person name="Haas B."/>
            <person name="Abouelleil A."/>
            <person name="Allen A.W."/>
            <person name="Alvarado L."/>
            <person name="Arachchi H.M."/>
            <person name="Berlin A.M."/>
            <person name="Chapman S.B."/>
            <person name="Gainer-Dewar J."/>
            <person name="Goldberg J."/>
            <person name="Griggs A."/>
            <person name="Gujja S."/>
            <person name="Hansen M."/>
            <person name="Howarth C."/>
            <person name="Imamovic A."/>
            <person name="Ireland A."/>
            <person name="Larimer J."/>
            <person name="McCowan C."/>
            <person name="Murphy C."/>
            <person name="Pearson M."/>
            <person name="Poon T.W."/>
            <person name="Priest M."/>
            <person name="Roberts A."/>
            <person name="Saif S."/>
            <person name="Shea T."/>
            <person name="Sisk P."/>
            <person name="Sykes S."/>
            <person name="Wortman J."/>
            <person name="Nusbaum C."/>
            <person name="Birren B."/>
        </authorList>
    </citation>
    <scope>NUCLEOTIDE SEQUENCE [LARGE SCALE GENOMIC DNA]</scope>
    <source>
        <strain evidence="4 5">P1976</strain>
    </source>
</reference>
<dbReference type="PROSITE" id="PS51471">
    <property type="entry name" value="FE2OG_OXY"/>
    <property type="match status" value="1"/>
</dbReference>
<keyword evidence="2" id="KW-1133">Transmembrane helix</keyword>
<feature type="transmembrane region" description="Helical" evidence="2">
    <location>
        <begin position="736"/>
        <end position="757"/>
    </location>
</feature>
<dbReference type="PANTHER" id="PTHR47990">
    <property type="entry name" value="2-OXOGLUTARATE (2OG) AND FE(II)-DEPENDENT OXYGENASE SUPERFAMILY PROTEIN-RELATED"/>
    <property type="match status" value="1"/>
</dbReference>
<gene>
    <name evidence="4" type="ORF">F444_19139</name>
</gene>
<accession>A0A080Z8L2</accession>
<evidence type="ECO:0000313" key="4">
    <source>
        <dbReference type="EMBL" id="ETO62973.1"/>
    </source>
</evidence>
<evidence type="ECO:0000256" key="1">
    <source>
        <dbReference type="SAM" id="MobiDB-lite"/>
    </source>
</evidence>
<dbReference type="InterPro" id="IPR027443">
    <property type="entry name" value="IPNS-like_sf"/>
</dbReference>
<keyword evidence="2" id="KW-0472">Membrane</keyword>
<dbReference type="Proteomes" id="UP000028582">
    <property type="component" value="Unassembled WGS sequence"/>
</dbReference>
<dbReference type="Pfam" id="PF03171">
    <property type="entry name" value="2OG-FeII_Oxy"/>
    <property type="match status" value="1"/>
</dbReference>
<dbReference type="Gene3D" id="2.60.120.330">
    <property type="entry name" value="B-lactam Antibiotic, Isopenicillin N Synthase, Chain"/>
    <property type="match status" value="1"/>
</dbReference>
<feature type="transmembrane region" description="Helical" evidence="2">
    <location>
        <begin position="763"/>
        <end position="784"/>
    </location>
</feature>
<protein>
    <recommendedName>
        <fullName evidence="3">Fe2OG dioxygenase domain-containing protein</fullName>
    </recommendedName>
</protein>
<dbReference type="InterPro" id="IPR050231">
    <property type="entry name" value="Iron_ascorbate_oxido_reductase"/>
</dbReference>
<feature type="transmembrane region" description="Helical" evidence="2">
    <location>
        <begin position="805"/>
        <end position="826"/>
    </location>
</feature>